<dbReference type="SMART" id="SM00530">
    <property type="entry name" value="HTH_XRE"/>
    <property type="match status" value="1"/>
</dbReference>
<comment type="caution">
    <text evidence="2">The sequence shown here is derived from an EMBL/GenBank/DDBJ whole genome shotgun (WGS) entry which is preliminary data.</text>
</comment>
<sequence length="277" mass="29955">MNQDLGAFLRAYRARVTPQEAGLHTGGDRRVEGLRREEVAVLAGVSADYYTRLEQGRERTPSAQVVDALCTALRLGPDARLHAFRLAKLSPTAPETVDQVSPELRQMMDAFPHAAAYVTNPAFRVLATNAAAAALIAPLQRPEGILSTIFLGDIARDYYTNWDEVARASVGALRLATGFTPPHPDVAALVTQLHRDSADFRRLWDDQSVSGLTLTRKTIRHPEVGVLHLNYQTLDVRSAPGQQLTVVTAEPGSPSADALALLATLGTPAYPGRSCRG</sequence>
<dbReference type="CDD" id="cd00093">
    <property type="entry name" value="HTH_XRE"/>
    <property type="match status" value="1"/>
</dbReference>
<reference evidence="2 3" key="1">
    <citation type="submission" date="2021-01" db="EMBL/GenBank/DDBJ databases">
        <title>Whole genome shotgun sequence of Actinoplanes humidus NBRC 14915.</title>
        <authorList>
            <person name="Komaki H."/>
            <person name="Tamura T."/>
        </authorList>
    </citation>
    <scope>NUCLEOTIDE SEQUENCE [LARGE SCALE GENOMIC DNA]</scope>
    <source>
        <strain evidence="2 3">NBRC 14915</strain>
    </source>
</reference>
<dbReference type="Pfam" id="PF13560">
    <property type="entry name" value="HTH_31"/>
    <property type="match status" value="1"/>
</dbReference>
<dbReference type="SUPFAM" id="SSF47413">
    <property type="entry name" value="lambda repressor-like DNA-binding domains"/>
    <property type="match status" value="1"/>
</dbReference>
<dbReference type="PROSITE" id="PS50943">
    <property type="entry name" value="HTH_CROC1"/>
    <property type="match status" value="1"/>
</dbReference>
<gene>
    <name evidence="2" type="ORF">Ahu01nite_062200</name>
</gene>
<evidence type="ECO:0000313" key="2">
    <source>
        <dbReference type="EMBL" id="GIE23118.1"/>
    </source>
</evidence>
<dbReference type="EMBL" id="BOMN01000087">
    <property type="protein sequence ID" value="GIE23118.1"/>
    <property type="molecule type" value="Genomic_DNA"/>
</dbReference>
<name>A0ABQ3ZX41_9ACTN</name>
<organism evidence="2 3">
    <name type="scientific">Winogradskya humida</name>
    <dbReference type="NCBI Taxonomy" id="113566"/>
    <lineage>
        <taxon>Bacteria</taxon>
        <taxon>Bacillati</taxon>
        <taxon>Actinomycetota</taxon>
        <taxon>Actinomycetes</taxon>
        <taxon>Micromonosporales</taxon>
        <taxon>Micromonosporaceae</taxon>
        <taxon>Winogradskya</taxon>
    </lineage>
</organism>
<dbReference type="Gene3D" id="3.30.450.180">
    <property type="match status" value="1"/>
</dbReference>
<dbReference type="InterPro" id="IPR041413">
    <property type="entry name" value="MLTR_LBD"/>
</dbReference>
<evidence type="ECO:0000259" key="1">
    <source>
        <dbReference type="PROSITE" id="PS50943"/>
    </source>
</evidence>
<dbReference type="PANTHER" id="PTHR35010">
    <property type="entry name" value="BLL4672 PROTEIN-RELATED"/>
    <property type="match status" value="1"/>
</dbReference>
<dbReference type="InterPro" id="IPR010982">
    <property type="entry name" value="Lambda_DNA-bd_dom_sf"/>
</dbReference>
<dbReference type="Gene3D" id="1.10.260.40">
    <property type="entry name" value="lambda repressor-like DNA-binding domains"/>
    <property type="match status" value="1"/>
</dbReference>
<dbReference type="Pfam" id="PF17765">
    <property type="entry name" value="MLTR_LBD"/>
    <property type="match status" value="1"/>
</dbReference>
<dbReference type="RefSeq" id="WP_239159270.1">
    <property type="nucleotide sequence ID" value="NZ_BAAATV010000014.1"/>
</dbReference>
<evidence type="ECO:0000313" key="3">
    <source>
        <dbReference type="Proteomes" id="UP000603200"/>
    </source>
</evidence>
<dbReference type="PANTHER" id="PTHR35010:SF2">
    <property type="entry name" value="BLL4672 PROTEIN"/>
    <property type="match status" value="1"/>
</dbReference>
<keyword evidence="3" id="KW-1185">Reference proteome</keyword>
<dbReference type="Proteomes" id="UP000603200">
    <property type="component" value="Unassembled WGS sequence"/>
</dbReference>
<feature type="domain" description="HTH cro/C1-type" evidence="1">
    <location>
        <begin position="33"/>
        <end position="81"/>
    </location>
</feature>
<protein>
    <submittedName>
        <fullName evidence="2">Transcriptional regulator</fullName>
    </submittedName>
</protein>
<dbReference type="InterPro" id="IPR001387">
    <property type="entry name" value="Cro/C1-type_HTH"/>
</dbReference>
<proteinExistence type="predicted"/>
<accession>A0ABQ3ZX41</accession>